<evidence type="ECO:0000256" key="1">
    <source>
        <dbReference type="PROSITE-ProRule" id="PRU01006"/>
    </source>
</evidence>
<reference evidence="2 3" key="1">
    <citation type="submission" date="2024-08" db="EMBL/GenBank/DDBJ databases">
        <title>Insights into the chromosomal genome structure of Flemingia macrophylla.</title>
        <authorList>
            <person name="Ding Y."/>
            <person name="Zhao Y."/>
            <person name="Bi W."/>
            <person name="Wu M."/>
            <person name="Zhao G."/>
            <person name="Gong Y."/>
            <person name="Li W."/>
            <person name="Zhang P."/>
        </authorList>
    </citation>
    <scope>NUCLEOTIDE SEQUENCE [LARGE SCALE GENOMIC DNA]</scope>
    <source>
        <strain evidence="2">DYQJB</strain>
        <tissue evidence="2">Leaf</tissue>
    </source>
</reference>
<proteinExistence type="predicted"/>
<dbReference type="PROSITE" id="PS50236">
    <property type="entry name" value="CHCR"/>
    <property type="match status" value="2"/>
</dbReference>
<feature type="repeat" description="CHCR" evidence="1">
    <location>
        <begin position="1"/>
        <end position="88"/>
    </location>
</feature>
<dbReference type="InterPro" id="IPR016024">
    <property type="entry name" value="ARM-type_fold"/>
</dbReference>
<dbReference type="Pfam" id="PF00637">
    <property type="entry name" value="Clathrin"/>
    <property type="match status" value="2"/>
</dbReference>
<dbReference type="SMART" id="SM00299">
    <property type="entry name" value="CLH"/>
    <property type="match status" value="1"/>
</dbReference>
<dbReference type="InterPro" id="IPR000547">
    <property type="entry name" value="Clathrin_H-chain/VPS_repeat"/>
</dbReference>
<keyword evidence="3" id="KW-1185">Reference proteome</keyword>
<dbReference type="InterPro" id="IPR055358">
    <property type="entry name" value="CHCR"/>
</dbReference>
<organism evidence="2 3">
    <name type="scientific">Flemingia macrophylla</name>
    <dbReference type="NCBI Taxonomy" id="520843"/>
    <lineage>
        <taxon>Eukaryota</taxon>
        <taxon>Viridiplantae</taxon>
        <taxon>Streptophyta</taxon>
        <taxon>Embryophyta</taxon>
        <taxon>Tracheophyta</taxon>
        <taxon>Spermatophyta</taxon>
        <taxon>Magnoliopsida</taxon>
        <taxon>eudicotyledons</taxon>
        <taxon>Gunneridae</taxon>
        <taxon>Pentapetalae</taxon>
        <taxon>rosids</taxon>
        <taxon>fabids</taxon>
        <taxon>Fabales</taxon>
        <taxon>Fabaceae</taxon>
        <taxon>Papilionoideae</taxon>
        <taxon>50 kb inversion clade</taxon>
        <taxon>NPAAA clade</taxon>
        <taxon>indigoferoid/millettioid clade</taxon>
        <taxon>Phaseoleae</taxon>
        <taxon>Flemingia</taxon>
    </lineage>
</organism>
<evidence type="ECO:0008006" key="4">
    <source>
        <dbReference type="Google" id="ProtNLM"/>
    </source>
</evidence>
<dbReference type="InterPro" id="IPR011990">
    <property type="entry name" value="TPR-like_helical_dom_sf"/>
</dbReference>
<dbReference type="FunFam" id="1.25.40.730:FF:000002">
    <property type="entry name" value="Clathrin heavy chain"/>
    <property type="match status" value="1"/>
</dbReference>
<comment type="caution">
    <text evidence="2">The sequence shown here is derived from an EMBL/GenBank/DDBJ whole genome shotgun (WGS) entry which is preliminary data.</text>
</comment>
<feature type="repeat" description="CHCR" evidence="1">
    <location>
        <begin position="91"/>
        <end position="233"/>
    </location>
</feature>
<name>A0ABD1L1V9_9FABA</name>
<dbReference type="Gene3D" id="1.25.40.730">
    <property type="match status" value="1"/>
</dbReference>
<dbReference type="AlphaFoldDB" id="A0ABD1L1V9"/>
<dbReference type="Proteomes" id="UP001603857">
    <property type="component" value="Unassembled WGS sequence"/>
</dbReference>
<evidence type="ECO:0000313" key="2">
    <source>
        <dbReference type="EMBL" id="KAL2317476.1"/>
    </source>
</evidence>
<dbReference type="PANTHER" id="PTHR10292:SF25">
    <property type="entry name" value="CLATHRIN HEAVY CHAIN"/>
    <property type="match status" value="1"/>
</dbReference>
<accession>A0ABD1L1V9</accession>
<dbReference type="Gene3D" id="1.25.40.10">
    <property type="entry name" value="Tetratricopeptide repeat domain"/>
    <property type="match status" value="1"/>
</dbReference>
<dbReference type="EMBL" id="JBGMDY010000011">
    <property type="protein sequence ID" value="KAL2317476.1"/>
    <property type="molecule type" value="Genomic_DNA"/>
</dbReference>
<dbReference type="PANTHER" id="PTHR10292">
    <property type="entry name" value="CLATHRIN HEAVY CHAIN RELATED"/>
    <property type="match status" value="1"/>
</dbReference>
<dbReference type="SUPFAM" id="SSF48371">
    <property type="entry name" value="ARM repeat"/>
    <property type="match status" value="1"/>
</dbReference>
<dbReference type="GO" id="GO:0006886">
    <property type="term" value="P:intracellular protein transport"/>
    <property type="evidence" value="ECO:0007669"/>
    <property type="project" value="UniProtKB-UniRule"/>
</dbReference>
<sequence>MEHIKLFSTWLKIPKLIRACDEQQHWKELTYLYVQYDEFDSAATTIMNHSPEAWDQMQFKDLIVKVASVELYYKAVHFYLQEHPDLINDILNVHALRVDHHRVVDIMRKAGHIRLVKPYMVAVQSNNVSAVNEALSEIYVEEDYDRLHESIDLHDNFDQIGLAQKIEKHELLEMRRVAANIYKKAGRWKQSIPFSKKDNLYKDCMETCSQSGDRELSQHLLVFFIEQSCSLSGSERVFCILPLCLLRYHRPDVALELSWMNNMIDFAFPYLLQFIREYTGKVDELIKHKIETQNEEKTKENEEKEDIAQQNMYAQLLPLALPAPPMSGMGGGGYAPPITPPMGERGYGPPTTPPMGDLGMPPMPILACLQWVEVAPTDRLIQRRKFCLIECFYNYFKSLTHLCIGSTLSFMNARRTKRYASRDEDEVKRRRGVRHTTKMRRGDKKMCIYESICNEEEAFLETKRHASHNKKEERRRLKIYVRRKRGKKCVERRGGHENLHHHLGGLAAMPFSSPLTMKLSSLRYPPCRPLPLASISYFPPLSYIYYFTKVFFAKISTATLNISRATTLFSFNNNALKSLLPSMLTITTLTSTSFSPKSQISLICS</sequence>
<protein>
    <recommendedName>
        <fullName evidence="4">Clathrin heavy chain</fullName>
    </recommendedName>
</protein>
<gene>
    <name evidence="2" type="ORF">Fmac_031352</name>
</gene>
<evidence type="ECO:0000313" key="3">
    <source>
        <dbReference type="Proteomes" id="UP001603857"/>
    </source>
</evidence>